<gene>
    <name evidence="2" type="ORF">MELLADRAFT_104571</name>
</gene>
<dbReference type="EMBL" id="GL883099">
    <property type="protein sequence ID" value="EGG08993.1"/>
    <property type="molecule type" value="Genomic_DNA"/>
</dbReference>
<dbReference type="AlphaFoldDB" id="F4RF58"/>
<sequence length="185" mass="20074">MLNERREQGIIKDNALASLSSDRPPPRSSPAPPGPMSPPQGPMVDCPEAPEPLATKTPTSVNCTEPPEPPALKSPALVNRTEPPEPPASKCPAQKSSAAFPGPPKPPALKSPTDNDSHLAPPKQSKYQHAQPLEEELAHLDLDLQTMDVDIPTLGPLPKIDTPHTNPRHFNHQLRRTGHHEMPRH</sequence>
<feature type="compositionally biased region" description="Basic residues" evidence="1">
    <location>
        <begin position="166"/>
        <end position="178"/>
    </location>
</feature>
<name>F4RF58_MELLP</name>
<feature type="compositionally biased region" description="Pro residues" evidence="1">
    <location>
        <begin position="26"/>
        <end position="41"/>
    </location>
</feature>
<feature type="region of interest" description="Disordered" evidence="1">
    <location>
        <begin position="1"/>
        <end position="133"/>
    </location>
</feature>
<dbReference type="VEuPathDB" id="FungiDB:MELLADRAFT_104571"/>
<evidence type="ECO:0000313" key="2">
    <source>
        <dbReference type="EMBL" id="EGG08993.1"/>
    </source>
</evidence>
<accession>F4RF58</accession>
<keyword evidence="3" id="KW-1185">Reference proteome</keyword>
<organism evidence="3">
    <name type="scientific">Melampsora larici-populina (strain 98AG31 / pathotype 3-4-7)</name>
    <name type="common">Poplar leaf rust fungus</name>
    <dbReference type="NCBI Taxonomy" id="747676"/>
    <lineage>
        <taxon>Eukaryota</taxon>
        <taxon>Fungi</taxon>
        <taxon>Dikarya</taxon>
        <taxon>Basidiomycota</taxon>
        <taxon>Pucciniomycotina</taxon>
        <taxon>Pucciniomycetes</taxon>
        <taxon>Pucciniales</taxon>
        <taxon>Melampsoraceae</taxon>
        <taxon>Melampsora</taxon>
    </lineage>
</organism>
<evidence type="ECO:0000313" key="3">
    <source>
        <dbReference type="Proteomes" id="UP000001072"/>
    </source>
</evidence>
<proteinExistence type="predicted"/>
<dbReference type="HOGENOM" id="CLU_1461625_0_0_1"/>
<evidence type="ECO:0000256" key="1">
    <source>
        <dbReference type="SAM" id="MobiDB-lite"/>
    </source>
</evidence>
<dbReference type="RefSeq" id="XP_007407967.1">
    <property type="nucleotide sequence ID" value="XM_007407905.1"/>
</dbReference>
<dbReference type="Proteomes" id="UP000001072">
    <property type="component" value="Unassembled WGS sequence"/>
</dbReference>
<reference evidence="3" key="1">
    <citation type="journal article" date="2011" name="Proc. Natl. Acad. Sci. U.S.A.">
        <title>Obligate biotrophy features unraveled by the genomic analysis of rust fungi.</title>
        <authorList>
            <person name="Duplessis S."/>
            <person name="Cuomo C.A."/>
            <person name="Lin Y.-C."/>
            <person name="Aerts A."/>
            <person name="Tisserant E."/>
            <person name="Veneault-Fourrey C."/>
            <person name="Joly D.L."/>
            <person name="Hacquard S."/>
            <person name="Amselem J."/>
            <person name="Cantarel B.L."/>
            <person name="Chiu R."/>
            <person name="Coutinho P.M."/>
            <person name="Feau N."/>
            <person name="Field M."/>
            <person name="Frey P."/>
            <person name="Gelhaye E."/>
            <person name="Goldberg J."/>
            <person name="Grabherr M.G."/>
            <person name="Kodira C.D."/>
            <person name="Kohler A."/>
            <person name="Kuees U."/>
            <person name="Lindquist E.A."/>
            <person name="Lucas S.M."/>
            <person name="Mago R."/>
            <person name="Mauceli E."/>
            <person name="Morin E."/>
            <person name="Murat C."/>
            <person name="Pangilinan J.L."/>
            <person name="Park R."/>
            <person name="Pearson M."/>
            <person name="Quesneville H."/>
            <person name="Rouhier N."/>
            <person name="Sakthikumar S."/>
            <person name="Salamov A.A."/>
            <person name="Schmutz J."/>
            <person name="Selles B."/>
            <person name="Shapiro H."/>
            <person name="Tanguay P."/>
            <person name="Tuskan G.A."/>
            <person name="Henrissat B."/>
            <person name="Van de Peer Y."/>
            <person name="Rouze P."/>
            <person name="Ellis J.G."/>
            <person name="Dodds P.N."/>
            <person name="Schein J.E."/>
            <person name="Zhong S."/>
            <person name="Hamelin R.C."/>
            <person name="Grigoriev I.V."/>
            <person name="Szabo L.J."/>
            <person name="Martin F."/>
        </authorList>
    </citation>
    <scope>NUCLEOTIDE SEQUENCE [LARGE SCALE GENOMIC DNA]</scope>
    <source>
        <strain evidence="3">98AG31 / pathotype 3-4-7</strain>
    </source>
</reference>
<dbReference type="InParanoid" id="F4RF58"/>
<feature type="compositionally biased region" description="Basic and acidic residues" evidence="1">
    <location>
        <begin position="1"/>
        <end position="10"/>
    </location>
</feature>
<dbReference type="GeneID" id="18922318"/>
<feature type="region of interest" description="Disordered" evidence="1">
    <location>
        <begin position="154"/>
        <end position="185"/>
    </location>
</feature>
<dbReference type="KEGG" id="mlr:MELLADRAFT_104571"/>
<protein>
    <submittedName>
        <fullName evidence="2">Uncharacterized protein</fullName>
    </submittedName>
</protein>